<keyword evidence="2" id="KW-0732">Signal</keyword>
<organism evidence="3 4">
    <name type="scientific">Lymnaea stagnalis</name>
    <name type="common">Great pond snail</name>
    <name type="synonym">Helix stagnalis</name>
    <dbReference type="NCBI Taxonomy" id="6523"/>
    <lineage>
        <taxon>Eukaryota</taxon>
        <taxon>Metazoa</taxon>
        <taxon>Spiralia</taxon>
        <taxon>Lophotrochozoa</taxon>
        <taxon>Mollusca</taxon>
        <taxon>Gastropoda</taxon>
        <taxon>Heterobranchia</taxon>
        <taxon>Euthyneura</taxon>
        <taxon>Panpulmonata</taxon>
        <taxon>Hygrophila</taxon>
        <taxon>Lymnaeoidea</taxon>
        <taxon>Lymnaeidae</taxon>
        <taxon>Lymnaea</taxon>
    </lineage>
</organism>
<dbReference type="EMBL" id="CAXITT010000190">
    <property type="protein sequence ID" value="CAL1535057.1"/>
    <property type="molecule type" value="Genomic_DNA"/>
</dbReference>
<keyword evidence="4" id="KW-1185">Reference proteome</keyword>
<evidence type="ECO:0000313" key="4">
    <source>
        <dbReference type="Proteomes" id="UP001497497"/>
    </source>
</evidence>
<accession>A0AAV2HMI5</accession>
<dbReference type="AlphaFoldDB" id="A0AAV2HMI5"/>
<dbReference type="PROSITE" id="PS51257">
    <property type="entry name" value="PROKAR_LIPOPROTEIN"/>
    <property type="match status" value="1"/>
</dbReference>
<proteinExistence type="predicted"/>
<sequence length="633" mass="71491">MIVKNSLSILAFAVSCLKCQLITLFDFKQEDSQSQCSKGLISGFDVVVFKCHVDYSEDTAMKYVTFQVKKTSYTKFTFFTDCNIQEDCKNSTNINGIHIDKFVIELTVSLNATKSLSGAKLRGILYTSDNMKIMSNEKFLPEISDHTEASGQLIVNGKNINSSDECRESISRSELFIVFLCESNVVPCLIEISTNDSTEIVHGKGHATWKGDYIFPQEVGVLVKYAICRLNGPSQNFNCKFIIDLKETISNPEENDGSKFNTTVIIVVVNAVPMLLLLCLLLSYIMYKQCRPNIDRKKNHHSCGEEVFLDLLDDKQTTNETAKKIILSTNKPYMVTDNLMEDFKTCPKNKCHNRFIPMGKFTEQHLPRIHQSNNVFHLMKIVADLTVKVKVSYVSDGRPEFFKDTDHPYPFYDKRKDNVTLRFGTGLIKHVVFMTEEDGPKCQCHKCLHSDEAGKIRGKIYISTAQSLVFDDSEALKTTFQICFDELNGPYHCINGLRVTKCNIIDDQCLVECVTCQKSLLNSLELKTTNCIQEMADANSKYNNSKVKDNMTIMVSHPHGCPKHVSIGHWTNRLIVRTEDSIKYTKYAYTTPTCPGSIGAFVYILGVSDILLNHHMHCGVKETVHGFSGTGME</sequence>
<keyword evidence="1" id="KW-1133">Transmembrane helix</keyword>
<name>A0AAV2HMI5_LYMST</name>
<comment type="caution">
    <text evidence="3">The sequence shown here is derived from an EMBL/GenBank/DDBJ whole genome shotgun (WGS) entry which is preliminary data.</text>
</comment>
<feature type="chain" id="PRO_5044021979" evidence="2">
    <location>
        <begin position="20"/>
        <end position="633"/>
    </location>
</feature>
<feature type="signal peptide" evidence="2">
    <location>
        <begin position="1"/>
        <end position="19"/>
    </location>
</feature>
<reference evidence="3 4" key="1">
    <citation type="submission" date="2024-04" db="EMBL/GenBank/DDBJ databases">
        <authorList>
            <consortium name="Genoscope - CEA"/>
            <person name="William W."/>
        </authorList>
    </citation>
    <scope>NUCLEOTIDE SEQUENCE [LARGE SCALE GENOMIC DNA]</scope>
</reference>
<evidence type="ECO:0000256" key="2">
    <source>
        <dbReference type="SAM" id="SignalP"/>
    </source>
</evidence>
<evidence type="ECO:0000313" key="3">
    <source>
        <dbReference type="EMBL" id="CAL1535057.1"/>
    </source>
</evidence>
<feature type="transmembrane region" description="Helical" evidence="1">
    <location>
        <begin position="264"/>
        <end position="287"/>
    </location>
</feature>
<keyword evidence="1" id="KW-0812">Transmembrane</keyword>
<gene>
    <name evidence="3" type="ORF">GSLYS_00009017001</name>
</gene>
<dbReference type="Proteomes" id="UP001497497">
    <property type="component" value="Unassembled WGS sequence"/>
</dbReference>
<keyword evidence="1" id="KW-0472">Membrane</keyword>
<protein>
    <submittedName>
        <fullName evidence="3">Uncharacterized protein</fullName>
    </submittedName>
</protein>
<evidence type="ECO:0000256" key="1">
    <source>
        <dbReference type="SAM" id="Phobius"/>
    </source>
</evidence>